<keyword evidence="2" id="KW-0472">Membrane</keyword>
<dbReference type="InterPro" id="IPR011990">
    <property type="entry name" value="TPR-like_helical_dom_sf"/>
</dbReference>
<dbReference type="PROSITE" id="PS50005">
    <property type="entry name" value="TPR"/>
    <property type="match status" value="1"/>
</dbReference>
<feature type="repeat" description="TPR" evidence="1">
    <location>
        <begin position="108"/>
        <end position="141"/>
    </location>
</feature>
<dbReference type="InterPro" id="IPR019734">
    <property type="entry name" value="TPR_rpt"/>
</dbReference>
<reference evidence="3" key="2">
    <citation type="submission" date="2021-04" db="EMBL/GenBank/DDBJ databases">
        <authorList>
            <person name="Gilroy R."/>
        </authorList>
    </citation>
    <scope>NUCLEOTIDE SEQUENCE</scope>
    <source>
        <strain evidence="3">ChiGjej6B6-14162</strain>
    </source>
</reference>
<gene>
    <name evidence="3" type="ORF">H9977_01940</name>
</gene>
<name>A0A9D1X788_9BACT</name>
<feature type="transmembrane region" description="Helical" evidence="2">
    <location>
        <begin position="201"/>
        <end position="221"/>
    </location>
</feature>
<dbReference type="Gene3D" id="1.25.40.10">
    <property type="entry name" value="Tetratricopeptide repeat domain"/>
    <property type="match status" value="1"/>
</dbReference>
<evidence type="ECO:0000313" key="4">
    <source>
        <dbReference type="Proteomes" id="UP000886740"/>
    </source>
</evidence>
<accession>A0A9D1X788</accession>
<dbReference type="AlphaFoldDB" id="A0A9D1X788"/>
<keyword evidence="2" id="KW-1133">Transmembrane helix</keyword>
<dbReference type="EMBL" id="DXEL01000019">
    <property type="protein sequence ID" value="HIX73801.1"/>
    <property type="molecule type" value="Genomic_DNA"/>
</dbReference>
<evidence type="ECO:0000256" key="1">
    <source>
        <dbReference type="PROSITE-ProRule" id="PRU00339"/>
    </source>
</evidence>
<comment type="caution">
    <text evidence="3">The sequence shown here is derived from an EMBL/GenBank/DDBJ whole genome shotgun (WGS) entry which is preliminary data.</text>
</comment>
<evidence type="ECO:0000256" key="2">
    <source>
        <dbReference type="SAM" id="Phobius"/>
    </source>
</evidence>
<keyword evidence="1" id="KW-0802">TPR repeat</keyword>
<organism evidence="3 4">
    <name type="scientific">Candidatus Parabacteroides intestinipullorum</name>
    <dbReference type="NCBI Taxonomy" id="2838723"/>
    <lineage>
        <taxon>Bacteria</taxon>
        <taxon>Pseudomonadati</taxon>
        <taxon>Bacteroidota</taxon>
        <taxon>Bacteroidia</taxon>
        <taxon>Bacteroidales</taxon>
        <taxon>Tannerellaceae</taxon>
        <taxon>Parabacteroides</taxon>
    </lineage>
</organism>
<keyword evidence="2" id="KW-0812">Transmembrane</keyword>
<evidence type="ECO:0008006" key="5">
    <source>
        <dbReference type="Google" id="ProtNLM"/>
    </source>
</evidence>
<proteinExistence type="predicted"/>
<protein>
    <recommendedName>
        <fullName evidence="5">Tetratricopeptide repeat protein</fullName>
    </recommendedName>
</protein>
<evidence type="ECO:0000313" key="3">
    <source>
        <dbReference type="EMBL" id="HIX73801.1"/>
    </source>
</evidence>
<dbReference type="Proteomes" id="UP000886740">
    <property type="component" value="Unassembled WGS sequence"/>
</dbReference>
<reference evidence="3" key="1">
    <citation type="journal article" date="2021" name="PeerJ">
        <title>Extensive microbial diversity within the chicken gut microbiome revealed by metagenomics and culture.</title>
        <authorList>
            <person name="Gilroy R."/>
            <person name="Ravi A."/>
            <person name="Getino M."/>
            <person name="Pursley I."/>
            <person name="Horton D.L."/>
            <person name="Alikhan N.F."/>
            <person name="Baker D."/>
            <person name="Gharbi K."/>
            <person name="Hall N."/>
            <person name="Watson M."/>
            <person name="Adriaenssens E.M."/>
            <person name="Foster-Nyarko E."/>
            <person name="Jarju S."/>
            <person name="Secka A."/>
            <person name="Antonio M."/>
            <person name="Oren A."/>
            <person name="Chaudhuri R.R."/>
            <person name="La Ragione R."/>
            <person name="Hildebrand F."/>
            <person name="Pallen M.J."/>
        </authorList>
    </citation>
    <scope>NUCLEOTIDE SEQUENCE</scope>
    <source>
        <strain evidence="3">ChiGjej6B6-14162</strain>
    </source>
</reference>
<sequence length="224" mass="25790">MRKMKDIHIPFYLFMTLFCCLTACSSHDRYPEAMRQATRCLEDQPDSALCYLSSLDATIGKEAEETRMYHALLKLRAEDKLYIDQTSDSLVTRIVAYYDRHGDADKRLEAYYMLGRVYRTLGDAPRSLRAFQTALEIGEGSVRWPLLGRIHEQMNYLFAYQELYPEALRSIEAGLRIYQDNGFAKGVASAWKNKARIFDRYQFAVIVNAVHGLLGVFLLLLDSS</sequence>
<dbReference type="SUPFAM" id="SSF48452">
    <property type="entry name" value="TPR-like"/>
    <property type="match status" value="1"/>
</dbReference>